<dbReference type="InterPro" id="IPR006016">
    <property type="entry name" value="UspA"/>
</dbReference>
<dbReference type="PANTHER" id="PTHR46268:SF6">
    <property type="entry name" value="UNIVERSAL STRESS PROTEIN UP12"/>
    <property type="match status" value="1"/>
</dbReference>
<keyword evidence="4" id="KW-1185">Reference proteome</keyword>
<dbReference type="Proteomes" id="UP001157034">
    <property type="component" value="Unassembled WGS sequence"/>
</dbReference>
<evidence type="ECO:0000256" key="1">
    <source>
        <dbReference type="ARBA" id="ARBA00008791"/>
    </source>
</evidence>
<accession>A0ABQ6KCR6</accession>
<reference evidence="4" key="1">
    <citation type="journal article" date="2019" name="Int. J. Syst. Evol. Microbiol.">
        <title>The Global Catalogue of Microorganisms (GCM) 10K type strain sequencing project: providing services to taxonomists for standard genome sequencing and annotation.</title>
        <authorList>
            <consortium name="The Broad Institute Genomics Platform"/>
            <consortium name="The Broad Institute Genome Sequencing Center for Infectious Disease"/>
            <person name="Wu L."/>
            <person name="Ma J."/>
        </authorList>
    </citation>
    <scope>NUCLEOTIDE SEQUENCE [LARGE SCALE GENOMIC DNA]</scope>
    <source>
        <strain evidence="4">NBRC 108894</strain>
    </source>
</reference>
<comment type="similarity">
    <text evidence="1">Belongs to the universal stress protein A family.</text>
</comment>
<dbReference type="SUPFAM" id="SSF52402">
    <property type="entry name" value="Adenine nucleotide alpha hydrolases-like"/>
    <property type="match status" value="1"/>
</dbReference>
<sequence length="141" mass="14705">MNDKNSAPVVVGIDGSEASIAALRHARDLAEVLGRRVLAISAWQLPAFYGGGPWAYDWDPAEDAKRVLDDAVIEVYGDADPDSLSKEVAECNPAAVLIRRSKDALMVAVGSRGHGGFAGLLLGSVSAAVAEHASCPVLVTH</sequence>
<dbReference type="InterPro" id="IPR014729">
    <property type="entry name" value="Rossmann-like_a/b/a_fold"/>
</dbReference>
<gene>
    <name evidence="3" type="ORF">GCM10025881_37780</name>
</gene>
<proteinExistence type="inferred from homology"/>
<evidence type="ECO:0000259" key="2">
    <source>
        <dbReference type="Pfam" id="PF00582"/>
    </source>
</evidence>
<evidence type="ECO:0000313" key="3">
    <source>
        <dbReference type="EMBL" id="GMA96954.1"/>
    </source>
</evidence>
<evidence type="ECO:0000313" key="4">
    <source>
        <dbReference type="Proteomes" id="UP001157034"/>
    </source>
</evidence>
<organism evidence="3 4">
    <name type="scientific">Pseudolysinimonas kribbensis</name>
    <dbReference type="NCBI Taxonomy" id="433641"/>
    <lineage>
        <taxon>Bacteria</taxon>
        <taxon>Bacillati</taxon>
        <taxon>Actinomycetota</taxon>
        <taxon>Actinomycetes</taxon>
        <taxon>Micrococcales</taxon>
        <taxon>Microbacteriaceae</taxon>
        <taxon>Pseudolysinimonas</taxon>
    </lineage>
</organism>
<dbReference type="RefSeq" id="WP_284255432.1">
    <property type="nucleotide sequence ID" value="NZ_BAAAQO010000004.1"/>
</dbReference>
<dbReference type="Pfam" id="PF00582">
    <property type="entry name" value="Usp"/>
    <property type="match status" value="1"/>
</dbReference>
<dbReference type="EMBL" id="BSVB01000001">
    <property type="protein sequence ID" value="GMA96954.1"/>
    <property type="molecule type" value="Genomic_DNA"/>
</dbReference>
<feature type="domain" description="UspA" evidence="2">
    <location>
        <begin position="8"/>
        <end position="141"/>
    </location>
</feature>
<dbReference type="PRINTS" id="PR01438">
    <property type="entry name" value="UNVRSLSTRESS"/>
</dbReference>
<protein>
    <submittedName>
        <fullName evidence="3">Universal stress protein</fullName>
    </submittedName>
</protein>
<dbReference type="PANTHER" id="PTHR46268">
    <property type="entry name" value="STRESS RESPONSE PROTEIN NHAX"/>
    <property type="match status" value="1"/>
</dbReference>
<name>A0ABQ6KCR6_9MICO</name>
<comment type="caution">
    <text evidence="3">The sequence shown here is derived from an EMBL/GenBank/DDBJ whole genome shotgun (WGS) entry which is preliminary data.</text>
</comment>
<dbReference type="Gene3D" id="3.40.50.620">
    <property type="entry name" value="HUPs"/>
    <property type="match status" value="1"/>
</dbReference>
<dbReference type="InterPro" id="IPR006015">
    <property type="entry name" value="Universal_stress_UspA"/>
</dbReference>